<dbReference type="Gene3D" id="2.60.40.4380">
    <property type="entry name" value="Translational regulator CsrA"/>
    <property type="match status" value="1"/>
</dbReference>
<reference evidence="7 8" key="1">
    <citation type="submission" date="2022-09" db="EMBL/GenBank/DDBJ databases">
        <title>Intensive care unit water sources are persistently colonized with multi-drug resistant bacteria and are the site of extensive horizontal gene transfer of antibiotic resistance genes.</title>
        <authorList>
            <person name="Diorio-Toth L."/>
        </authorList>
    </citation>
    <scope>NUCLEOTIDE SEQUENCE [LARGE SCALE GENOMIC DNA]</scope>
    <source>
        <strain evidence="7 8">GD03901</strain>
    </source>
</reference>
<gene>
    <name evidence="6 7" type="primary">csrA</name>
    <name evidence="7" type="ORF">N5C70_13630</name>
</gene>
<dbReference type="GO" id="GO:0048027">
    <property type="term" value="F:mRNA 5'-UTR binding"/>
    <property type="evidence" value="ECO:0007669"/>
    <property type="project" value="UniProtKB-UniRule"/>
</dbReference>
<keyword evidence="5 6" id="KW-0010">Activator</keyword>
<dbReference type="GO" id="GO:0045948">
    <property type="term" value="P:positive regulation of translational initiation"/>
    <property type="evidence" value="ECO:0007669"/>
    <property type="project" value="UniProtKB-UniRule"/>
</dbReference>
<dbReference type="InterPro" id="IPR036107">
    <property type="entry name" value="CsrA_sf"/>
</dbReference>
<accession>A0ABD4YEU1</accession>
<organism evidence="7 8">
    <name type="scientific">Pseudomonas juntendi</name>
    <dbReference type="NCBI Taxonomy" id="2666183"/>
    <lineage>
        <taxon>Bacteria</taxon>
        <taxon>Pseudomonadati</taxon>
        <taxon>Pseudomonadota</taxon>
        <taxon>Gammaproteobacteria</taxon>
        <taxon>Pseudomonadales</taxon>
        <taxon>Pseudomonadaceae</taxon>
        <taxon>Pseudomonas</taxon>
    </lineage>
</organism>
<keyword evidence="2 6" id="KW-0678">Repressor</keyword>
<comment type="subcellular location">
    <subcellularLocation>
        <location evidence="6">Cytoplasm</location>
    </subcellularLocation>
</comment>
<keyword evidence="1 6" id="KW-0963">Cytoplasm</keyword>
<dbReference type="GO" id="GO:0045947">
    <property type="term" value="P:negative regulation of translational initiation"/>
    <property type="evidence" value="ECO:0007669"/>
    <property type="project" value="UniProtKB-UniRule"/>
</dbReference>
<dbReference type="RefSeq" id="WP_280070139.1">
    <property type="nucleotide sequence ID" value="NZ_JAOCBV010000001.1"/>
</dbReference>
<dbReference type="HAMAP" id="MF_00167">
    <property type="entry name" value="CsrA"/>
    <property type="match status" value="1"/>
</dbReference>
<dbReference type="AlphaFoldDB" id="A0ABD4YEU1"/>
<dbReference type="EMBL" id="JAOCBV010000001">
    <property type="protein sequence ID" value="MDH0757739.1"/>
    <property type="molecule type" value="Genomic_DNA"/>
</dbReference>
<dbReference type="Proteomes" id="UP001160152">
    <property type="component" value="Unassembled WGS sequence"/>
</dbReference>
<proteinExistence type="inferred from homology"/>
<evidence type="ECO:0000313" key="7">
    <source>
        <dbReference type="EMBL" id="MDH0757739.1"/>
    </source>
</evidence>
<comment type="caution">
    <text evidence="7">The sequence shown here is derived from an EMBL/GenBank/DDBJ whole genome shotgun (WGS) entry which is preliminary data.</text>
</comment>
<evidence type="ECO:0000256" key="1">
    <source>
        <dbReference type="ARBA" id="ARBA00022490"/>
    </source>
</evidence>
<evidence type="ECO:0000256" key="2">
    <source>
        <dbReference type="ARBA" id="ARBA00022491"/>
    </source>
</evidence>
<dbReference type="GO" id="GO:0006109">
    <property type="term" value="P:regulation of carbohydrate metabolic process"/>
    <property type="evidence" value="ECO:0007669"/>
    <property type="project" value="UniProtKB-UniRule"/>
</dbReference>
<evidence type="ECO:0000256" key="3">
    <source>
        <dbReference type="ARBA" id="ARBA00022845"/>
    </source>
</evidence>
<evidence type="ECO:0000256" key="6">
    <source>
        <dbReference type="HAMAP-Rule" id="MF_00167"/>
    </source>
</evidence>
<dbReference type="Pfam" id="PF02599">
    <property type="entry name" value="CsrA"/>
    <property type="match status" value="1"/>
</dbReference>
<evidence type="ECO:0000256" key="4">
    <source>
        <dbReference type="ARBA" id="ARBA00022884"/>
    </source>
</evidence>
<comment type="function">
    <text evidence="6">A key translational regulator that binds mRNA to regulate translation initiation and/or mRNA stability. Mediates global changes in gene expression, shifting from rapid growth to stress survival by linking envelope stress, the stringent response and the catabolite repression systems. Usually binds in the 5'-UTR; binding at or near the Shine-Dalgarno sequence prevents ribosome-binding, repressing translation, binding elsewhere in the 5'-UTR can activate translation and/or stabilize the mRNA. Its function is antagonized by small RNA(s).</text>
</comment>
<comment type="similarity">
    <text evidence="6">Belongs to the CsrA/RsmA family.</text>
</comment>
<keyword evidence="3 6" id="KW-0810">Translation regulation</keyword>
<dbReference type="FunFam" id="2.60.40.4380:FF:000002">
    <property type="entry name" value="Translational regulator CsrA"/>
    <property type="match status" value="1"/>
</dbReference>
<keyword evidence="4 6" id="KW-0694">RNA-binding</keyword>
<dbReference type="PANTHER" id="PTHR34984:SF1">
    <property type="entry name" value="CARBON STORAGE REGULATOR"/>
    <property type="match status" value="1"/>
</dbReference>
<name>A0ABD4YEU1_9PSED</name>
<dbReference type="NCBIfam" id="TIGR00202">
    <property type="entry name" value="csrA"/>
    <property type="match status" value="1"/>
</dbReference>
<dbReference type="InterPro" id="IPR003751">
    <property type="entry name" value="CsrA"/>
</dbReference>
<evidence type="ECO:0000313" key="8">
    <source>
        <dbReference type="Proteomes" id="UP001160152"/>
    </source>
</evidence>
<comment type="subunit">
    <text evidence="6">Homodimer; the beta-strands of each monomer intercalate to form a hydrophobic core, while the alpha-helices form wings that extend away from the core.</text>
</comment>
<protein>
    <recommendedName>
        <fullName evidence="6">Translational regulator CsrA</fullName>
    </recommendedName>
    <alternativeName>
        <fullName evidence="6">Carbon storage regulator</fullName>
    </alternativeName>
</protein>
<dbReference type="SUPFAM" id="SSF117130">
    <property type="entry name" value="CsrA-like"/>
    <property type="match status" value="1"/>
</dbReference>
<dbReference type="PANTHER" id="PTHR34984">
    <property type="entry name" value="CARBON STORAGE REGULATOR"/>
    <property type="match status" value="1"/>
</dbReference>
<sequence length="59" mass="6524">MLILTRKVGETIVINDTIRVTVMQVKGGQVRLGIEAPKDVSVHRQEIQERIDLKANAAA</sequence>
<dbReference type="GO" id="GO:0005737">
    <property type="term" value="C:cytoplasm"/>
    <property type="evidence" value="ECO:0007669"/>
    <property type="project" value="UniProtKB-SubCell"/>
</dbReference>
<evidence type="ECO:0000256" key="5">
    <source>
        <dbReference type="ARBA" id="ARBA00023159"/>
    </source>
</evidence>
<dbReference type="NCBIfam" id="NF002469">
    <property type="entry name" value="PRK01712.1"/>
    <property type="match status" value="1"/>
</dbReference>